<accession>A0A336NB71</accession>
<dbReference type="AlphaFoldDB" id="A0A336NB71"/>
<gene>
    <name evidence="1" type="ORF">NCTC12860_00551</name>
</gene>
<reference evidence="1 2" key="1">
    <citation type="submission" date="2018-06" db="EMBL/GenBank/DDBJ databases">
        <authorList>
            <consortium name="Pathogen Informatics"/>
            <person name="Doyle S."/>
        </authorList>
    </citation>
    <scope>NUCLEOTIDE SEQUENCE [LARGE SCALE GENOMIC DNA]</scope>
    <source>
        <strain evidence="1 2">NCTC12860</strain>
    </source>
</reference>
<sequence>MCIIEITRVPLLIPLTVEGKTYTEISLRRAKVKDLREISKKEGIKQTIEMIACLSGWSYDMINKLDEHDFSNIKDILDSSVKKALDKIISISNDIKMALKNPFISYVESFIHKIKTLMGKIMNVCIFSNTMLEKCKNSLYKDIFETKDIKNIKEEIFSDYTPITVHNPSNTPIQMNIINYGTFIQNSPSEHMHIASHPKTENTTKKPILDIILKLSDIASKILNLPSWCWELLLKRLK</sequence>
<protein>
    <submittedName>
        <fullName evidence="1">Uncharacterized protein</fullName>
    </submittedName>
</protein>
<evidence type="ECO:0000313" key="1">
    <source>
        <dbReference type="EMBL" id="SSZ39345.1"/>
    </source>
</evidence>
<dbReference type="Pfam" id="PF10109">
    <property type="entry name" value="Phage_TAC_7"/>
    <property type="match status" value="1"/>
</dbReference>
<organism evidence="1 2">
    <name type="scientific">Bartonella grahamii</name>
    <dbReference type="NCBI Taxonomy" id="33045"/>
    <lineage>
        <taxon>Bacteria</taxon>
        <taxon>Pseudomonadati</taxon>
        <taxon>Pseudomonadota</taxon>
        <taxon>Alphaproteobacteria</taxon>
        <taxon>Hyphomicrobiales</taxon>
        <taxon>Bartonellaceae</taxon>
        <taxon>Bartonella</taxon>
    </lineage>
</organism>
<proteinExistence type="predicted"/>
<evidence type="ECO:0000313" key="2">
    <source>
        <dbReference type="Proteomes" id="UP000253846"/>
    </source>
</evidence>
<name>A0A336NB71_BARGR</name>
<dbReference type="Proteomes" id="UP000253846">
    <property type="component" value="Unassembled WGS sequence"/>
</dbReference>
<dbReference type="InterPro" id="IPR019289">
    <property type="entry name" value="Phage_tail_E/E"/>
</dbReference>
<dbReference type="RefSeq" id="WP_081725915.1">
    <property type="nucleotide sequence ID" value="NZ_UFTD01000001.1"/>
</dbReference>
<dbReference type="EMBL" id="UFTD01000001">
    <property type="protein sequence ID" value="SSZ39345.1"/>
    <property type="molecule type" value="Genomic_DNA"/>
</dbReference>